<reference evidence="5 6" key="1">
    <citation type="journal article" date="2016" name="Nat. Commun.">
        <title>Thousands of microbial genomes shed light on interconnected biogeochemical processes in an aquifer system.</title>
        <authorList>
            <person name="Anantharaman K."/>
            <person name="Brown C.T."/>
            <person name="Hug L.A."/>
            <person name="Sharon I."/>
            <person name="Castelle C.J."/>
            <person name="Probst A.J."/>
            <person name="Thomas B.C."/>
            <person name="Singh A."/>
            <person name="Wilkins M.J."/>
            <person name="Karaoz U."/>
            <person name="Brodie E.L."/>
            <person name="Williams K.H."/>
            <person name="Hubbard S.S."/>
            <person name="Banfield J.F."/>
        </authorList>
    </citation>
    <scope>NUCLEOTIDE SEQUENCE [LARGE SCALE GENOMIC DNA]</scope>
</reference>
<dbReference type="InterPro" id="IPR022572">
    <property type="entry name" value="DNA_rep/recomb_RecO_N"/>
</dbReference>
<name>A0A1F7GB02_9BACT</name>
<organism evidence="5 6">
    <name type="scientific">Candidatus Roizmanbacteria bacterium RIFCSPHIGHO2_01_FULL_39_12c</name>
    <dbReference type="NCBI Taxonomy" id="1802031"/>
    <lineage>
        <taxon>Bacteria</taxon>
        <taxon>Candidatus Roizmaniibacteriota</taxon>
    </lineage>
</organism>
<sequence length="175" mass="20570">MKRTVKIEAIVLKKKILPNRDTIVALFSDALGKVSVIAKGVKKITSRRSPHLQTANLISCILYKKDERYYLQETTLISGFSQIKNNREKLNNLYQYFFILERLLPENQTEPQIYNLLLRYLIELSQAKENKIELLKNYLNNTLKLLGYIKEDKSHEELIWFAEGIIHEKIPQLHL</sequence>
<dbReference type="EMBL" id="MFZG01000027">
    <property type="protein sequence ID" value="OGK16080.1"/>
    <property type="molecule type" value="Genomic_DNA"/>
</dbReference>
<dbReference type="AlphaFoldDB" id="A0A1F7GB02"/>
<dbReference type="PANTHER" id="PTHR33991:SF1">
    <property type="entry name" value="DNA REPAIR PROTEIN RECO"/>
    <property type="match status" value="1"/>
</dbReference>
<dbReference type="PANTHER" id="PTHR33991">
    <property type="entry name" value="DNA REPAIR PROTEIN RECO"/>
    <property type="match status" value="1"/>
</dbReference>
<dbReference type="GO" id="GO:0006310">
    <property type="term" value="P:DNA recombination"/>
    <property type="evidence" value="ECO:0007669"/>
    <property type="project" value="UniProtKB-KW"/>
</dbReference>
<evidence type="ECO:0000313" key="5">
    <source>
        <dbReference type="EMBL" id="OGK16080.1"/>
    </source>
</evidence>
<dbReference type="GO" id="GO:0043590">
    <property type="term" value="C:bacterial nucleoid"/>
    <property type="evidence" value="ECO:0007669"/>
    <property type="project" value="TreeGrafter"/>
</dbReference>
<comment type="caution">
    <text evidence="5">The sequence shown here is derived from an EMBL/GenBank/DDBJ whole genome shotgun (WGS) entry which is preliminary data.</text>
</comment>
<dbReference type="Gene3D" id="2.40.50.140">
    <property type="entry name" value="Nucleic acid-binding proteins"/>
    <property type="match status" value="1"/>
</dbReference>
<dbReference type="SUPFAM" id="SSF50249">
    <property type="entry name" value="Nucleic acid-binding proteins"/>
    <property type="match status" value="1"/>
</dbReference>
<dbReference type="NCBIfam" id="TIGR00613">
    <property type="entry name" value="reco"/>
    <property type="match status" value="1"/>
</dbReference>
<evidence type="ECO:0000256" key="2">
    <source>
        <dbReference type="ARBA" id="ARBA00023172"/>
    </source>
</evidence>
<dbReference type="Pfam" id="PF11967">
    <property type="entry name" value="RecO_N"/>
    <property type="match status" value="1"/>
</dbReference>
<dbReference type="InterPro" id="IPR012340">
    <property type="entry name" value="NA-bd_OB-fold"/>
</dbReference>
<evidence type="ECO:0000256" key="1">
    <source>
        <dbReference type="ARBA" id="ARBA00022763"/>
    </source>
</evidence>
<dbReference type="Proteomes" id="UP000177208">
    <property type="component" value="Unassembled WGS sequence"/>
</dbReference>
<gene>
    <name evidence="5" type="ORF">A2774_01775</name>
</gene>
<protein>
    <submittedName>
        <fullName evidence="5">DNA repair protein RecO</fullName>
    </submittedName>
</protein>
<dbReference type="InterPro" id="IPR003717">
    <property type="entry name" value="RecO"/>
</dbReference>
<keyword evidence="3" id="KW-0234">DNA repair</keyword>
<keyword evidence="2" id="KW-0233">DNA recombination</keyword>
<accession>A0A1F7GB02</accession>
<proteinExistence type="predicted"/>
<keyword evidence="1" id="KW-0227">DNA damage</keyword>
<evidence type="ECO:0000313" key="6">
    <source>
        <dbReference type="Proteomes" id="UP000177208"/>
    </source>
</evidence>
<evidence type="ECO:0000259" key="4">
    <source>
        <dbReference type="Pfam" id="PF11967"/>
    </source>
</evidence>
<evidence type="ECO:0000256" key="3">
    <source>
        <dbReference type="ARBA" id="ARBA00023204"/>
    </source>
</evidence>
<dbReference type="GO" id="GO:0006302">
    <property type="term" value="P:double-strand break repair"/>
    <property type="evidence" value="ECO:0007669"/>
    <property type="project" value="TreeGrafter"/>
</dbReference>
<feature type="domain" description="DNA replication/recombination mediator RecO N-terminal" evidence="4">
    <location>
        <begin position="1"/>
        <end position="80"/>
    </location>
</feature>